<evidence type="ECO:0000313" key="2">
    <source>
        <dbReference type="Proteomes" id="UP001558632"/>
    </source>
</evidence>
<keyword evidence="2" id="KW-1185">Reference proteome</keyword>
<reference evidence="1 2" key="1">
    <citation type="submission" date="2024-07" db="EMBL/GenBank/DDBJ databases">
        <title>Enhanced genomic and transcriptomic resources for Trichinella pseudospiralis and T. spiralis underpin the discovery of pronounced molecular differences between stages and species.</title>
        <authorList>
            <person name="Pasi K.K."/>
            <person name="La Rosa G."/>
            <person name="Gomez-Morales M.A."/>
            <person name="Tosini F."/>
            <person name="Sumanam S."/>
            <person name="Young N.D."/>
            <person name="Chang B.C."/>
            <person name="Robin G.B."/>
        </authorList>
    </citation>
    <scope>NUCLEOTIDE SEQUENCE [LARGE SCALE GENOMIC DNA]</scope>
    <source>
        <strain evidence="1">ISS534</strain>
    </source>
</reference>
<dbReference type="EMBL" id="JBEUSY010000547">
    <property type="protein sequence ID" value="KAL1227290.1"/>
    <property type="molecule type" value="Genomic_DNA"/>
</dbReference>
<evidence type="ECO:0000313" key="1">
    <source>
        <dbReference type="EMBL" id="KAL1227290.1"/>
    </source>
</evidence>
<comment type="caution">
    <text evidence="1">The sequence shown here is derived from an EMBL/GenBank/DDBJ whole genome shotgun (WGS) entry which is preliminary data.</text>
</comment>
<dbReference type="Proteomes" id="UP001558632">
    <property type="component" value="Unassembled WGS sequence"/>
</dbReference>
<gene>
    <name evidence="1" type="ORF">TSPI_07428</name>
</gene>
<sequence length="81" mass="8940">MRKKSEIKICKAVSCNCGDHIANVDSGRTRRRPKTASNGTWTWSVLGSRTGHRFGKMTMAKTGSSPKVTNNMKEIAAKRLC</sequence>
<accession>A0ABR3K1C6</accession>
<proteinExistence type="predicted"/>
<protein>
    <submittedName>
        <fullName evidence="1">Calcium-activated chloride channel</fullName>
    </submittedName>
</protein>
<organism evidence="1 2">
    <name type="scientific">Trichinella spiralis</name>
    <name type="common">Trichina worm</name>
    <dbReference type="NCBI Taxonomy" id="6334"/>
    <lineage>
        <taxon>Eukaryota</taxon>
        <taxon>Metazoa</taxon>
        <taxon>Ecdysozoa</taxon>
        <taxon>Nematoda</taxon>
        <taxon>Enoplea</taxon>
        <taxon>Dorylaimia</taxon>
        <taxon>Trichinellida</taxon>
        <taxon>Trichinellidae</taxon>
        <taxon>Trichinella</taxon>
    </lineage>
</organism>
<name>A0ABR3K1C6_TRISP</name>